<dbReference type="InterPro" id="IPR043502">
    <property type="entry name" value="DNA/RNA_pol_sf"/>
</dbReference>
<accession>A0AAV5HNW0</accession>
<dbReference type="PANTHER" id="PTHR11439:SF450">
    <property type="entry name" value="REVERSE TRANSCRIPTASE TY1_COPIA-TYPE DOMAIN-CONTAINING PROTEIN"/>
    <property type="match status" value="1"/>
</dbReference>
<gene>
    <name evidence="1" type="ORF">SLEP1_g3180</name>
</gene>
<keyword evidence="2" id="KW-1185">Reference proteome</keyword>
<proteinExistence type="predicted"/>
<sequence length="206" mass="22966">MHKPTDVHWQALKRVLRYLRGTTSHGILLRPQQSLSIHAFSDADWAGDRDTCLSTTGYIVFLGGNPILWRAAKQRAVARSSTEAEYRALAASSSELVWVTHLLNELGIPITDPPALYCDNVSATYLSSNPVLHSRMKHIAVDLHFVRDLVDKKVLRVSHIASTDQLADGFTKPLHSTRFTCLRDKIRVADGTSILRGRVKETKSAL</sequence>
<organism evidence="1 2">
    <name type="scientific">Rubroshorea leprosula</name>
    <dbReference type="NCBI Taxonomy" id="152421"/>
    <lineage>
        <taxon>Eukaryota</taxon>
        <taxon>Viridiplantae</taxon>
        <taxon>Streptophyta</taxon>
        <taxon>Embryophyta</taxon>
        <taxon>Tracheophyta</taxon>
        <taxon>Spermatophyta</taxon>
        <taxon>Magnoliopsida</taxon>
        <taxon>eudicotyledons</taxon>
        <taxon>Gunneridae</taxon>
        <taxon>Pentapetalae</taxon>
        <taxon>rosids</taxon>
        <taxon>malvids</taxon>
        <taxon>Malvales</taxon>
        <taxon>Dipterocarpaceae</taxon>
        <taxon>Rubroshorea</taxon>
    </lineage>
</organism>
<dbReference type="AlphaFoldDB" id="A0AAV5HNW0"/>
<comment type="caution">
    <text evidence="1">The sequence shown here is derived from an EMBL/GenBank/DDBJ whole genome shotgun (WGS) entry which is preliminary data.</text>
</comment>
<evidence type="ECO:0000313" key="1">
    <source>
        <dbReference type="EMBL" id="GKU88976.1"/>
    </source>
</evidence>
<protein>
    <submittedName>
        <fullName evidence="1">Uncharacterized protein</fullName>
    </submittedName>
</protein>
<name>A0AAV5HNW0_9ROSI</name>
<evidence type="ECO:0000313" key="2">
    <source>
        <dbReference type="Proteomes" id="UP001054252"/>
    </source>
</evidence>
<dbReference type="Proteomes" id="UP001054252">
    <property type="component" value="Unassembled WGS sequence"/>
</dbReference>
<dbReference type="CDD" id="cd09272">
    <property type="entry name" value="RNase_HI_RT_Ty1"/>
    <property type="match status" value="1"/>
</dbReference>
<dbReference type="PANTHER" id="PTHR11439">
    <property type="entry name" value="GAG-POL-RELATED RETROTRANSPOSON"/>
    <property type="match status" value="1"/>
</dbReference>
<reference evidence="1 2" key="1">
    <citation type="journal article" date="2021" name="Commun. Biol.">
        <title>The genome of Shorea leprosula (Dipterocarpaceae) highlights the ecological relevance of drought in aseasonal tropical rainforests.</title>
        <authorList>
            <person name="Ng K.K.S."/>
            <person name="Kobayashi M.J."/>
            <person name="Fawcett J.A."/>
            <person name="Hatakeyama M."/>
            <person name="Paape T."/>
            <person name="Ng C.H."/>
            <person name="Ang C.C."/>
            <person name="Tnah L.H."/>
            <person name="Lee C.T."/>
            <person name="Nishiyama T."/>
            <person name="Sese J."/>
            <person name="O'Brien M.J."/>
            <person name="Copetti D."/>
            <person name="Mohd Noor M.I."/>
            <person name="Ong R.C."/>
            <person name="Putra M."/>
            <person name="Sireger I.Z."/>
            <person name="Indrioko S."/>
            <person name="Kosugi Y."/>
            <person name="Izuno A."/>
            <person name="Isagi Y."/>
            <person name="Lee S.L."/>
            <person name="Shimizu K.K."/>
        </authorList>
    </citation>
    <scope>NUCLEOTIDE SEQUENCE [LARGE SCALE GENOMIC DNA]</scope>
    <source>
        <strain evidence="1">214</strain>
    </source>
</reference>
<dbReference type="SUPFAM" id="SSF56672">
    <property type="entry name" value="DNA/RNA polymerases"/>
    <property type="match status" value="1"/>
</dbReference>
<dbReference type="EMBL" id="BPVZ01000003">
    <property type="protein sequence ID" value="GKU88976.1"/>
    <property type="molecule type" value="Genomic_DNA"/>
</dbReference>